<dbReference type="EMBL" id="VEVQ02000001">
    <property type="protein sequence ID" value="NHN24414.1"/>
    <property type="molecule type" value="Genomic_DNA"/>
</dbReference>
<evidence type="ECO:0000313" key="1">
    <source>
        <dbReference type="EMBL" id="NHN24414.1"/>
    </source>
</evidence>
<reference evidence="1" key="1">
    <citation type="submission" date="2019-05" db="EMBL/GenBank/DDBJ databases">
        <authorList>
            <person name="Lianzixin W."/>
        </authorList>
    </citation>
    <scope>NUCLEOTIDE SEQUENCE</scope>
    <source>
        <strain evidence="1">EC11</strain>
    </source>
</reference>
<dbReference type="Proteomes" id="UP000817854">
    <property type="component" value="Unassembled WGS sequence"/>
</dbReference>
<comment type="caution">
    <text evidence="1">The sequence shown here is derived from an EMBL/GenBank/DDBJ whole genome shotgun (WGS) entry which is preliminary data.</text>
</comment>
<gene>
    <name evidence="1" type="ORF">FIA58_001895</name>
</gene>
<keyword evidence="2" id="KW-1185">Reference proteome</keyword>
<reference evidence="1" key="2">
    <citation type="submission" date="2020-02" db="EMBL/GenBank/DDBJ databases">
        <title>Flavobacterium profundi sp. nov., isolated from a deep-sea seamount.</title>
        <authorList>
            <person name="Zhang D.-C."/>
        </authorList>
    </citation>
    <scope>NUCLEOTIDE SEQUENCE</scope>
    <source>
        <strain evidence="1">EC11</strain>
    </source>
</reference>
<proteinExistence type="predicted"/>
<accession>A0ABX0IR99</accession>
<dbReference type="RefSeq" id="WP_140959450.1">
    <property type="nucleotide sequence ID" value="NZ_VEVQ02000001.1"/>
</dbReference>
<name>A0ABX0IR99_9FLAO</name>
<evidence type="ECO:0000313" key="2">
    <source>
        <dbReference type="Proteomes" id="UP000817854"/>
    </source>
</evidence>
<sequence>MTIKDELNAEEGSFLLELRTDLNWNHSSFINLLTELNNECKRTNGIPNLSREIASGIWYISDFIKSWTEHKNFPKIYTHEYYEKSYELISDLANTYFMSESPYESESEIENRIVELKKSI</sequence>
<protein>
    <submittedName>
        <fullName evidence="1">Uncharacterized protein</fullName>
    </submittedName>
</protein>
<organism evidence="1 2">
    <name type="scientific">Flavobacterium jejuense</name>
    <dbReference type="NCBI Taxonomy" id="1544455"/>
    <lineage>
        <taxon>Bacteria</taxon>
        <taxon>Pseudomonadati</taxon>
        <taxon>Bacteroidota</taxon>
        <taxon>Flavobacteriia</taxon>
        <taxon>Flavobacteriales</taxon>
        <taxon>Flavobacteriaceae</taxon>
        <taxon>Flavobacterium</taxon>
    </lineage>
</organism>